<dbReference type="PIRSF" id="PIRSF033101">
    <property type="entry name" value="UCP033101"/>
    <property type="match status" value="1"/>
</dbReference>
<feature type="transmembrane region" description="Helical" evidence="1">
    <location>
        <begin position="206"/>
        <end position="224"/>
    </location>
</feature>
<keyword evidence="1" id="KW-1133">Transmembrane helix</keyword>
<gene>
    <name evidence="2" type="ORF">GCA01S_063_00190</name>
</gene>
<dbReference type="RefSeq" id="WP_042411432.1">
    <property type="nucleotide sequence ID" value="NZ_BAWO01000063.1"/>
</dbReference>
<name>A0A023DJ70_9BACL</name>
<dbReference type="Pfam" id="PF10086">
    <property type="entry name" value="YhfC"/>
    <property type="match status" value="1"/>
</dbReference>
<dbReference type="AlphaFoldDB" id="A0A023DJ70"/>
<dbReference type="GeneID" id="301194359"/>
<accession>A0A023DJ70</accession>
<keyword evidence="1" id="KW-0812">Transmembrane</keyword>
<dbReference type="InterPro" id="IPR011397">
    <property type="entry name" value="YhfC"/>
</dbReference>
<proteinExistence type="predicted"/>
<evidence type="ECO:0000313" key="3">
    <source>
        <dbReference type="Proteomes" id="UP000023561"/>
    </source>
</evidence>
<sequence>MINPLSIAGMAAQLVMSLLVPLGLLIYFHKKKWLSWKPLGVGILIFLLFSQVLEKALHVVMIDPSGTSLKWTDSVALFVLYAALAAGVFEEVGRYVGFRWMLKKHHEYKDGLSFGLGHGGIEAILIGVFGAVNALVLASLIQSGMFDKTIAPTLPDGQAELIKDQILHTPFAMYILGGLERALALVFHIAMSLLVLLGVRKRNFRYVIYAILLHALMDTAPALYQAHVVTNVWLIEAVIFLFAVAAFLFTRRMKETFEGGGEG</sequence>
<evidence type="ECO:0000313" key="2">
    <source>
        <dbReference type="EMBL" id="GAJ41297.1"/>
    </source>
</evidence>
<evidence type="ECO:0008006" key="4">
    <source>
        <dbReference type="Google" id="ProtNLM"/>
    </source>
</evidence>
<comment type="caution">
    <text evidence="2">The sequence shown here is derived from an EMBL/GenBank/DDBJ whole genome shotgun (WGS) entry which is preliminary data.</text>
</comment>
<dbReference type="OrthoDB" id="9807167at2"/>
<feature type="transmembrane region" description="Helical" evidence="1">
    <location>
        <begin position="6"/>
        <end position="27"/>
    </location>
</feature>
<dbReference type="Proteomes" id="UP000023561">
    <property type="component" value="Unassembled WGS sequence"/>
</dbReference>
<feature type="transmembrane region" description="Helical" evidence="1">
    <location>
        <begin position="39"/>
        <end position="62"/>
    </location>
</feature>
<reference evidence="2 3" key="1">
    <citation type="submission" date="2014-04" db="EMBL/GenBank/DDBJ databases">
        <title>Whole genome shotgun sequence of Geobacillus caldoxylosilyticus NBRC 107762.</title>
        <authorList>
            <person name="Hosoyama A."/>
            <person name="Hosoyama Y."/>
            <person name="Katano-Makiyama Y."/>
            <person name="Tsuchikane K."/>
            <person name="Ohji S."/>
            <person name="Ichikawa N."/>
            <person name="Yamazoe A."/>
            <person name="Fujita N."/>
        </authorList>
    </citation>
    <scope>NUCLEOTIDE SEQUENCE [LARGE SCALE GENOMIC DNA]</scope>
    <source>
        <strain evidence="2 3">NBRC 107762</strain>
    </source>
</reference>
<organism evidence="2 3">
    <name type="scientific">Parageobacillus caldoxylosilyticus NBRC 107762</name>
    <dbReference type="NCBI Taxonomy" id="1220594"/>
    <lineage>
        <taxon>Bacteria</taxon>
        <taxon>Bacillati</taxon>
        <taxon>Bacillota</taxon>
        <taxon>Bacilli</taxon>
        <taxon>Bacillales</taxon>
        <taxon>Anoxybacillaceae</taxon>
        <taxon>Saccharococcus</taxon>
    </lineage>
</organism>
<feature type="transmembrane region" description="Helical" evidence="1">
    <location>
        <begin position="230"/>
        <end position="249"/>
    </location>
</feature>
<dbReference type="EMBL" id="BAWO01000063">
    <property type="protein sequence ID" value="GAJ41297.1"/>
    <property type="molecule type" value="Genomic_DNA"/>
</dbReference>
<feature type="transmembrane region" description="Helical" evidence="1">
    <location>
        <begin position="114"/>
        <end position="141"/>
    </location>
</feature>
<protein>
    <recommendedName>
        <fullName evidence="4">YhfC family intramembrane metalloprotease</fullName>
    </recommendedName>
</protein>
<keyword evidence="3" id="KW-1185">Reference proteome</keyword>
<feature type="transmembrane region" description="Helical" evidence="1">
    <location>
        <begin position="74"/>
        <end position="93"/>
    </location>
</feature>
<keyword evidence="1" id="KW-0472">Membrane</keyword>
<evidence type="ECO:0000256" key="1">
    <source>
        <dbReference type="SAM" id="Phobius"/>
    </source>
</evidence>
<feature type="transmembrane region" description="Helical" evidence="1">
    <location>
        <begin position="182"/>
        <end position="199"/>
    </location>
</feature>